<evidence type="ECO:0000313" key="2">
    <source>
        <dbReference type="EMBL" id="GAG88199.1"/>
    </source>
</evidence>
<proteinExistence type="predicted"/>
<dbReference type="AlphaFoldDB" id="X1AY99"/>
<name>X1AY99_9ZZZZ</name>
<reference evidence="2" key="1">
    <citation type="journal article" date="2014" name="Front. Microbiol.">
        <title>High frequency of phylogenetically diverse reductive dehalogenase-homologous genes in deep subseafloor sedimentary metagenomes.</title>
        <authorList>
            <person name="Kawai M."/>
            <person name="Futagami T."/>
            <person name="Toyoda A."/>
            <person name="Takaki Y."/>
            <person name="Nishi S."/>
            <person name="Hori S."/>
            <person name="Arai W."/>
            <person name="Tsubouchi T."/>
            <person name="Morono Y."/>
            <person name="Uchiyama I."/>
            <person name="Ito T."/>
            <person name="Fujiyama A."/>
            <person name="Inagaki F."/>
            <person name="Takami H."/>
        </authorList>
    </citation>
    <scope>NUCLEOTIDE SEQUENCE</scope>
    <source>
        <strain evidence="2">Expedition CK06-06</strain>
    </source>
</reference>
<feature type="compositionally biased region" description="Polar residues" evidence="1">
    <location>
        <begin position="53"/>
        <end position="62"/>
    </location>
</feature>
<feature type="compositionally biased region" description="Polar residues" evidence="1">
    <location>
        <begin position="9"/>
        <end position="26"/>
    </location>
</feature>
<sequence>MMDEFDNSGEINFQPSAKVIRSSNRNRVAPIVKSAKGTRTSNNNKGKAIHPGSSINHGTQNNGAGGDDDEGQVELDAKEENQAEAENGTSKTPVPPPPPVLRSEPIKERKIDQRPMEPQDATKKISKF</sequence>
<protein>
    <submittedName>
        <fullName evidence="2">Uncharacterized protein</fullName>
    </submittedName>
</protein>
<gene>
    <name evidence="2" type="ORF">S01H4_24787</name>
</gene>
<organism evidence="2">
    <name type="scientific">marine sediment metagenome</name>
    <dbReference type="NCBI Taxonomy" id="412755"/>
    <lineage>
        <taxon>unclassified sequences</taxon>
        <taxon>metagenomes</taxon>
        <taxon>ecological metagenomes</taxon>
    </lineage>
</organism>
<feature type="region of interest" description="Disordered" evidence="1">
    <location>
        <begin position="1"/>
        <end position="128"/>
    </location>
</feature>
<feature type="compositionally biased region" description="Basic and acidic residues" evidence="1">
    <location>
        <begin position="104"/>
        <end position="128"/>
    </location>
</feature>
<evidence type="ECO:0000256" key="1">
    <source>
        <dbReference type="SAM" id="MobiDB-lite"/>
    </source>
</evidence>
<comment type="caution">
    <text evidence="2">The sequence shown here is derived from an EMBL/GenBank/DDBJ whole genome shotgun (WGS) entry which is preliminary data.</text>
</comment>
<dbReference type="EMBL" id="BART01011697">
    <property type="protein sequence ID" value="GAG88199.1"/>
    <property type="molecule type" value="Genomic_DNA"/>
</dbReference>
<accession>X1AY99</accession>